<gene>
    <name evidence="2" type="ORF">F9K24_04250</name>
</gene>
<dbReference type="Gene3D" id="1.10.1220.10">
    <property type="entry name" value="Met repressor-like"/>
    <property type="match status" value="1"/>
</dbReference>
<dbReference type="InterPro" id="IPR013321">
    <property type="entry name" value="Arc_rbn_hlx_hlx"/>
</dbReference>
<comment type="caution">
    <text evidence="2">The sequence shown here is derived from an EMBL/GenBank/DDBJ whole genome shotgun (WGS) entry which is preliminary data.</text>
</comment>
<dbReference type="GO" id="GO:0006355">
    <property type="term" value="P:regulation of DNA-templated transcription"/>
    <property type="evidence" value="ECO:0007669"/>
    <property type="project" value="InterPro"/>
</dbReference>
<organism evidence="2 3">
    <name type="scientific">Leptonema illini</name>
    <dbReference type="NCBI Taxonomy" id="183"/>
    <lineage>
        <taxon>Bacteria</taxon>
        <taxon>Pseudomonadati</taxon>
        <taxon>Spirochaetota</taxon>
        <taxon>Spirochaetia</taxon>
        <taxon>Leptospirales</taxon>
        <taxon>Leptospiraceae</taxon>
        <taxon>Leptonema</taxon>
    </lineage>
</organism>
<dbReference type="EMBL" id="WBUI01000003">
    <property type="protein sequence ID" value="KAB2934243.1"/>
    <property type="molecule type" value="Genomic_DNA"/>
</dbReference>
<evidence type="ECO:0000259" key="1">
    <source>
        <dbReference type="Pfam" id="PF22513"/>
    </source>
</evidence>
<protein>
    <submittedName>
        <fullName evidence="2">Antitoxin</fullName>
    </submittedName>
</protein>
<sequence length="92" mass="10751">MAILQVRDIDDRLYSLLRDRARLENRSISQEVVTILEAYLANPALHSANPTRDFLSLTGSWEDNRSSAEIVQEIRRMRKNSRRFEDADVLFD</sequence>
<name>A0A833H3G8_9LEPT</name>
<proteinExistence type="predicted"/>
<dbReference type="SUPFAM" id="SSF47598">
    <property type="entry name" value="Ribbon-helix-helix"/>
    <property type="match status" value="1"/>
</dbReference>
<evidence type="ECO:0000313" key="2">
    <source>
        <dbReference type="EMBL" id="KAB2934243.1"/>
    </source>
</evidence>
<evidence type="ECO:0000313" key="3">
    <source>
        <dbReference type="Proteomes" id="UP000460298"/>
    </source>
</evidence>
<reference evidence="2 3" key="1">
    <citation type="submission" date="2019-10" db="EMBL/GenBank/DDBJ databases">
        <title>Extracellular Electron Transfer in a Candidatus Methanoperedens spp. Enrichment Culture.</title>
        <authorList>
            <person name="Berger S."/>
            <person name="Rangel Shaw D."/>
            <person name="Berben T."/>
            <person name="In 'T Zandt M."/>
            <person name="Frank J."/>
            <person name="Reimann J."/>
            <person name="Jetten M.S.M."/>
            <person name="Welte C.U."/>
        </authorList>
    </citation>
    <scope>NUCLEOTIDE SEQUENCE [LARGE SCALE GENOMIC DNA]</scope>
    <source>
        <strain evidence="2">SB12</strain>
    </source>
</reference>
<feature type="domain" description="Antitoxin FitA-like ribbon-helix-helix" evidence="1">
    <location>
        <begin position="2"/>
        <end position="38"/>
    </location>
</feature>
<accession>A0A833H3G8</accession>
<dbReference type="InterPro" id="IPR053853">
    <property type="entry name" value="FitA-like_RHH"/>
</dbReference>
<dbReference type="Pfam" id="PF22513">
    <property type="entry name" value="FitA-like_RHH"/>
    <property type="match status" value="1"/>
</dbReference>
<dbReference type="AlphaFoldDB" id="A0A833H3G8"/>
<dbReference type="InterPro" id="IPR010985">
    <property type="entry name" value="Ribbon_hlx_hlx"/>
</dbReference>
<dbReference type="Proteomes" id="UP000460298">
    <property type="component" value="Unassembled WGS sequence"/>
</dbReference>